<proteinExistence type="predicted"/>
<protein>
    <submittedName>
        <fullName evidence="1">Uncharacterized protein</fullName>
    </submittedName>
</protein>
<organism evidence="1 2">
    <name type="scientific">Neophaeococcomyces mojaviensis</name>
    <dbReference type="NCBI Taxonomy" id="3383035"/>
    <lineage>
        <taxon>Eukaryota</taxon>
        <taxon>Fungi</taxon>
        <taxon>Dikarya</taxon>
        <taxon>Ascomycota</taxon>
        <taxon>Pezizomycotina</taxon>
        <taxon>Eurotiomycetes</taxon>
        <taxon>Chaetothyriomycetidae</taxon>
        <taxon>Chaetothyriales</taxon>
        <taxon>Chaetothyriales incertae sedis</taxon>
        <taxon>Neophaeococcomyces</taxon>
    </lineage>
</organism>
<feature type="non-terminal residue" evidence="1">
    <location>
        <position position="338"/>
    </location>
</feature>
<gene>
    <name evidence="1" type="ORF">H2198_006810</name>
</gene>
<accession>A0ACC3A1Z4</accession>
<name>A0ACC3A1Z4_9EURO</name>
<comment type="caution">
    <text evidence="1">The sequence shown here is derived from an EMBL/GenBank/DDBJ whole genome shotgun (WGS) entry which is preliminary data.</text>
</comment>
<sequence length="338" mass="37446">MHDEKSSTSEGTSSANHGASDGVHPSEYLPDLLTVDELDRIGTQTDTTTDRIAYASDATGSKDDFLHSKSGTKPDPRDQRGLPAEAYAHTQAEHKMSFIQGCRIYPKAIAWSILLSATIIMEGFDLTLIASFQAFPVFRKTYGQPTAPGGRNHQISPAWQTALQDGAIAGEILGLFLNGWMVDRYGYQKTMVIALIWMALFVFLAFFAFNIEMLEASQVLCGVPWGIFQTLSMSYAAEIMPIALRAYLLSNVNMCWLIGQCLAVGILRGFINLTTEWSYRIPFALQWAFAVPILIGVFFAPDSPWWLVRHGRSDAAKESLLRLTSRNVEGFKVDEALS</sequence>
<evidence type="ECO:0000313" key="2">
    <source>
        <dbReference type="Proteomes" id="UP001172386"/>
    </source>
</evidence>
<evidence type="ECO:0000313" key="1">
    <source>
        <dbReference type="EMBL" id="KAJ9654071.1"/>
    </source>
</evidence>
<reference evidence="1" key="1">
    <citation type="submission" date="2022-10" db="EMBL/GenBank/DDBJ databases">
        <title>Culturing micro-colonial fungi from biological soil crusts in the Mojave desert and describing Neophaeococcomyces mojavensis, and introducing the new genera and species Taxawa tesnikishii.</title>
        <authorList>
            <person name="Kurbessoian T."/>
            <person name="Stajich J.E."/>
        </authorList>
    </citation>
    <scope>NUCLEOTIDE SEQUENCE</scope>
    <source>
        <strain evidence="1">JES_112</strain>
    </source>
</reference>
<keyword evidence="2" id="KW-1185">Reference proteome</keyword>
<dbReference type="EMBL" id="JAPDRQ010000132">
    <property type="protein sequence ID" value="KAJ9654071.1"/>
    <property type="molecule type" value="Genomic_DNA"/>
</dbReference>
<dbReference type="Proteomes" id="UP001172386">
    <property type="component" value="Unassembled WGS sequence"/>
</dbReference>